<dbReference type="GO" id="GO:0005319">
    <property type="term" value="F:lipid transporter activity"/>
    <property type="evidence" value="ECO:0007669"/>
    <property type="project" value="InterPro"/>
</dbReference>
<evidence type="ECO:0000256" key="2">
    <source>
        <dbReference type="SAM" id="MobiDB-lite"/>
    </source>
</evidence>
<dbReference type="AlphaFoldDB" id="A0A8S4QAZ2"/>
<dbReference type="Gene3D" id="2.30.230.10">
    <property type="entry name" value="Lipovitellin, beta-sheet shell regions, chain A"/>
    <property type="match status" value="1"/>
</dbReference>
<gene>
    <name evidence="4" type="ORF">OFUS_LOCUS26730</name>
</gene>
<dbReference type="OrthoDB" id="6107827at2759"/>
<feature type="region of interest" description="Disordered" evidence="2">
    <location>
        <begin position="177"/>
        <end position="207"/>
    </location>
</feature>
<keyword evidence="1" id="KW-0732">Signal</keyword>
<proteinExistence type="predicted"/>
<comment type="caution">
    <text evidence="4">The sequence shown here is derived from an EMBL/GenBank/DDBJ whole genome shotgun (WGS) entry which is preliminary data.</text>
</comment>
<accession>A0A8S4QAZ2</accession>
<evidence type="ECO:0000313" key="4">
    <source>
        <dbReference type="EMBL" id="CAH1803110.1"/>
    </source>
</evidence>
<dbReference type="Pfam" id="PF01347">
    <property type="entry name" value="Vitellogenin_N"/>
    <property type="match status" value="1"/>
</dbReference>
<sequence>MEPISTRAMVRLLPFNSTNNQVHVMLDVHQVAMQHRGEHDHAKYNAARNMDFTNWFHFRVNCNGEADKVWYPPNEENEVVNIKKAIVSHLSARLHMSNMKTRPLRWAYYINETDSTGNHLSMYNVTDMGDKLMFEKHKSDGHTTAIPNSDGYHKKMIEYHKVNRVPERIVSEVNFTAPNKPIHGNEAETRLPGDPSTDHGPGWANDL</sequence>
<feature type="non-terminal residue" evidence="4">
    <location>
        <position position="207"/>
    </location>
</feature>
<organism evidence="4 5">
    <name type="scientific">Owenia fusiformis</name>
    <name type="common">Polychaete worm</name>
    <dbReference type="NCBI Taxonomy" id="6347"/>
    <lineage>
        <taxon>Eukaryota</taxon>
        <taxon>Metazoa</taxon>
        <taxon>Spiralia</taxon>
        <taxon>Lophotrochozoa</taxon>
        <taxon>Annelida</taxon>
        <taxon>Polychaeta</taxon>
        <taxon>Sedentaria</taxon>
        <taxon>Canalipalpata</taxon>
        <taxon>Sabellida</taxon>
        <taxon>Oweniida</taxon>
        <taxon>Oweniidae</taxon>
        <taxon>Owenia</taxon>
    </lineage>
</organism>
<evidence type="ECO:0000256" key="1">
    <source>
        <dbReference type="ARBA" id="ARBA00022729"/>
    </source>
</evidence>
<dbReference type="InterPro" id="IPR015819">
    <property type="entry name" value="Lipid_transp_b-sht_shell"/>
</dbReference>
<dbReference type="EMBL" id="CAIIXF020000258">
    <property type="protein sequence ID" value="CAH1803110.1"/>
    <property type="molecule type" value="Genomic_DNA"/>
</dbReference>
<evidence type="ECO:0000313" key="5">
    <source>
        <dbReference type="Proteomes" id="UP000749559"/>
    </source>
</evidence>
<keyword evidence="5" id="KW-1185">Reference proteome</keyword>
<protein>
    <recommendedName>
        <fullName evidence="3">Vitellogenin domain-containing protein</fullName>
    </recommendedName>
</protein>
<feature type="non-terminal residue" evidence="4">
    <location>
        <position position="1"/>
    </location>
</feature>
<name>A0A8S4QAZ2_OWEFU</name>
<feature type="domain" description="Vitellogenin" evidence="3">
    <location>
        <begin position="28"/>
        <end position="134"/>
    </location>
</feature>
<dbReference type="InterPro" id="IPR015816">
    <property type="entry name" value="Vitellinogen_b-sht_N"/>
</dbReference>
<reference evidence="4" key="1">
    <citation type="submission" date="2022-03" db="EMBL/GenBank/DDBJ databases">
        <authorList>
            <person name="Martin C."/>
        </authorList>
    </citation>
    <scope>NUCLEOTIDE SEQUENCE</scope>
</reference>
<evidence type="ECO:0000259" key="3">
    <source>
        <dbReference type="Pfam" id="PF01347"/>
    </source>
</evidence>
<dbReference type="Proteomes" id="UP000749559">
    <property type="component" value="Unassembled WGS sequence"/>
</dbReference>
<dbReference type="SUPFAM" id="SSF56968">
    <property type="entry name" value="Lipovitellin-phosvitin complex, beta-sheet shell regions"/>
    <property type="match status" value="1"/>
</dbReference>
<dbReference type="InterPro" id="IPR001747">
    <property type="entry name" value="Vitellogenin_N"/>
</dbReference>